<dbReference type="AlphaFoldDB" id="A0A1X6YR76"/>
<protein>
    <recommendedName>
        <fullName evidence="4">Succinate dehydrogenase flavoprotein subunit</fullName>
    </recommendedName>
</protein>
<proteinExistence type="predicted"/>
<dbReference type="PROSITE" id="PS51257">
    <property type="entry name" value="PROKAR_LIPOPROTEIN"/>
    <property type="match status" value="1"/>
</dbReference>
<evidence type="ECO:0008006" key="4">
    <source>
        <dbReference type="Google" id="ProtNLM"/>
    </source>
</evidence>
<evidence type="ECO:0000256" key="1">
    <source>
        <dbReference type="SAM" id="SignalP"/>
    </source>
</evidence>
<keyword evidence="3" id="KW-1185">Reference proteome</keyword>
<organism evidence="2 3">
    <name type="scientific">Roseovarius albus</name>
    <dbReference type="NCBI Taxonomy" id="1247867"/>
    <lineage>
        <taxon>Bacteria</taxon>
        <taxon>Pseudomonadati</taxon>
        <taxon>Pseudomonadota</taxon>
        <taxon>Alphaproteobacteria</taxon>
        <taxon>Rhodobacterales</taxon>
        <taxon>Roseobacteraceae</taxon>
        <taxon>Roseovarius</taxon>
    </lineage>
</organism>
<accession>A0A1X6YR76</accession>
<dbReference type="Proteomes" id="UP000193061">
    <property type="component" value="Unassembled WGS sequence"/>
</dbReference>
<feature type="chain" id="PRO_5012801314" description="Succinate dehydrogenase flavoprotein subunit" evidence="1">
    <location>
        <begin position="18"/>
        <end position="118"/>
    </location>
</feature>
<name>A0A1X6YR76_9RHOB</name>
<dbReference type="OrthoDB" id="7867642at2"/>
<feature type="signal peptide" evidence="1">
    <location>
        <begin position="1"/>
        <end position="17"/>
    </location>
</feature>
<keyword evidence="1" id="KW-0732">Signal</keyword>
<evidence type="ECO:0000313" key="3">
    <source>
        <dbReference type="Proteomes" id="UP000193061"/>
    </source>
</evidence>
<gene>
    <name evidence="2" type="ORF">ROA7450_01224</name>
</gene>
<dbReference type="RefSeq" id="WP_085804782.1">
    <property type="nucleotide sequence ID" value="NZ_FWFX01000003.1"/>
</dbReference>
<sequence>MRAFVSMMSICTLTACAAANDAVDNVARDRAKTVVNGVVEDKFPGVNVAPVTDCVIDAASASEIVSIGSASVTGVTQSTVEKVLEIASRPEAVNCIAENGLNLFAAVPNVANLGKTQA</sequence>
<reference evidence="2 3" key="1">
    <citation type="submission" date="2017-03" db="EMBL/GenBank/DDBJ databases">
        <authorList>
            <person name="Afonso C.L."/>
            <person name="Miller P.J."/>
            <person name="Scott M.A."/>
            <person name="Spackman E."/>
            <person name="Goraichik I."/>
            <person name="Dimitrov K.M."/>
            <person name="Suarez D.L."/>
            <person name="Swayne D.E."/>
        </authorList>
    </citation>
    <scope>NUCLEOTIDE SEQUENCE [LARGE SCALE GENOMIC DNA]</scope>
    <source>
        <strain evidence="2 3">CECT 7450</strain>
    </source>
</reference>
<dbReference type="EMBL" id="FWFX01000003">
    <property type="protein sequence ID" value="SLN29012.1"/>
    <property type="molecule type" value="Genomic_DNA"/>
</dbReference>
<evidence type="ECO:0000313" key="2">
    <source>
        <dbReference type="EMBL" id="SLN29012.1"/>
    </source>
</evidence>